<organism evidence="1 2">
    <name type="scientific">Microbacterium hominis</name>
    <dbReference type="NCBI Taxonomy" id="162426"/>
    <lineage>
        <taxon>Bacteria</taxon>
        <taxon>Bacillati</taxon>
        <taxon>Actinomycetota</taxon>
        <taxon>Actinomycetes</taxon>
        <taxon>Micrococcales</taxon>
        <taxon>Microbacteriaceae</taxon>
        <taxon>Microbacterium</taxon>
    </lineage>
</organism>
<accession>A0A7D4U8Z7</accession>
<dbReference type="AlphaFoldDB" id="A0A7D4U8Z7"/>
<name>A0A7D4U8Z7_9MICO</name>
<dbReference type="EMBL" id="CP054038">
    <property type="protein sequence ID" value="QKJ20366.1"/>
    <property type="molecule type" value="Genomic_DNA"/>
</dbReference>
<evidence type="ECO:0000313" key="2">
    <source>
        <dbReference type="Proteomes" id="UP000502498"/>
    </source>
</evidence>
<dbReference type="RefSeq" id="WP_172990791.1">
    <property type="nucleotide sequence ID" value="NZ_CP054038.1"/>
</dbReference>
<gene>
    <name evidence="1" type="ORF">HQM25_14015</name>
</gene>
<evidence type="ECO:0000313" key="1">
    <source>
        <dbReference type="EMBL" id="QKJ20366.1"/>
    </source>
</evidence>
<dbReference type="Proteomes" id="UP000502498">
    <property type="component" value="Chromosome"/>
</dbReference>
<reference evidence="1 2" key="1">
    <citation type="submission" date="2020-05" db="EMBL/GenBank/DDBJ databases">
        <title>Strain PA2F3 complete genome.</title>
        <authorList>
            <person name="Kim Y.-S."/>
            <person name="Kim S.-J."/>
            <person name="Jung H.-k."/>
            <person name="Kim S.-E."/>
            <person name="Kim K.-H."/>
        </authorList>
    </citation>
    <scope>NUCLEOTIDE SEQUENCE [LARGE SCALE GENOMIC DNA]</scope>
    <source>
        <strain evidence="1 2">PA2F3</strain>
    </source>
</reference>
<protein>
    <submittedName>
        <fullName evidence="1">Uncharacterized protein</fullName>
    </submittedName>
</protein>
<proteinExistence type="predicted"/>
<sequence length="225" mass="23590">MSGPALAYRLPGEWWSVPMTTADDASASIAALVRQTLGRRDDQATARARQRARLTDAAERARAAGATQFHLSLRDGAGIALASTLAEYRPLLPLGGQVDAAAVADALVGAFAREATGDASIDDPWERFAAAGGAVFAKDDGLVLRRTRSVAGDDPGDAHAQVPTVIVDYWLTVPGRAAVVLSTFATGLAELEPLMVDLFDAVVAASAWIEDPAEGGLRAELRRAR</sequence>